<dbReference type="AlphaFoldDB" id="A0AAW0IKX5"/>
<accession>A0AAW0IKX5</accession>
<gene>
    <name evidence="1" type="ORF">CFP56_002340</name>
</gene>
<dbReference type="EMBL" id="PKMF04001041">
    <property type="protein sequence ID" value="KAK7815050.1"/>
    <property type="molecule type" value="Genomic_DNA"/>
</dbReference>
<protein>
    <submittedName>
        <fullName evidence="1">Uncharacterized protein</fullName>
    </submittedName>
</protein>
<reference evidence="1 2" key="1">
    <citation type="journal article" date="2018" name="Sci. Data">
        <title>The draft genome sequence of cork oak.</title>
        <authorList>
            <person name="Ramos A.M."/>
            <person name="Usie A."/>
            <person name="Barbosa P."/>
            <person name="Barros P.M."/>
            <person name="Capote T."/>
            <person name="Chaves I."/>
            <person name="Simoes F."/>
            <person name="Abreu I."/>
            <person name="Carrasquinho I."/>
            <person name="Faro C."/>
            <person name="Guimaraes J.B."/>
            <person name="Mendonca D."/>
            <person name="Nobrega F."/>
            <person name="Rodrigues L."/>
            <person name="Saibo N.J.M."/>
            <person name="Varela M.C."/>
            <person name="Egas C."/>
            <person name="Matos J."/>
            <person name="Miguel C.M."/>
            <person name="Oliveira M.M."/>
            <person name="Ricardo C.P."/>
            <person name="Goncalves S."/>
        </authorList>
    </citation>
    <scope>NUCLEOTIDE SEQUENCE [LARGE SCALE GENOMIC DNA]</scope>
    <source>
        <strain evidence="2">cv. HL8</strain>
    </source>
</reference>
<evidence type="ECO:0000313" key="2">
    <source>
        <dbReference type="Proteomes" id="UP000237347"/>
    </source>
</evidence>
<name>A0AAW0IKX5_QUESU</name>
<proteinExistence type="predicted"/>
<dbReference type="Proteomes" id="UP000237347">
    <property type="component" value="Unassembled WGS sequence"/>
</dbReference>
<organism evidence="1 2">
    <name type="scientific">Quercus suber</name>
    <name type="common">Cork oak</name>
    <dbReference type="NCBI Taxonomy" id="58331"/>
    <lineage>
        <taxon>Eukaryota</taxon>
        <taxon>Viridiplantae</taxon>
        <taxon>Streptophyta</taxon>
        <taxon>Embryophyta</taxon>
        <taxon>Tracheophyta</taxon>
        <taxon>Spermatophyta</taxon>
        <taxon>Magnoliopsida</taxon>
        <taxon>eudicotyledons</taxon>
        <taxon>Gunneridae</taxon>
        <taxon>Pentapetalae</taxon>
        <taxon>rosids</taxon>
        <taxon>fabids</taxon>
        <taxon>Fagales</taxon>
        <taxon>Fagaceae</taxon>
        <taxon>Quercus</taxon>
    </lineage>
</organism>
<comment type="caution">
    <text evidence="1">The sequence shown here is derived from an EMBL/GenBank/DDBJ whole genome shotgun (WGS) entry which is preliminary data.</text>
</comment>
<keyword evidence="2" id="KW-1185">Reference proteome</keyword>
<evidence type="ECO:0000313" key="1">
    <source>
        <dbReference type="EMBL" id="KAK7815050.1"/>
    </source>
</evidence>
<sequence>MEPTPIQDNHVSERVTKLSKAVDGEVYNAPKNEQALIEEQEVSVAKVVDEVSDQWQIVAETNCKMADKFTMIENEFIDYGPSSDQCRVVDHLLVLRRDGLDELWSLNEGRE</sequence>